<dbReference type="Proteomes" id="UP001301653">
    <property type="component" value="Unassembled WGS sequence"/>
</dbReference>
<dbReference type="PANTHER" id="PTHR38008:SF2">
    <property type="entry name" value="HEMOLYSIN"/>
    <property type="match status" value="1"/>
</dbReference>
<dbReference type="PROSITE" id="PS51257">
    <property type="entry name" value="PROKAR_LIPOPROTEIN"/>
    <property type="match status" value="1"/>
</dbReference>
<feature type="signal peptide" evidence="1">
    <location>
        <begin position="1"/>
        <end position="21"/>
    </location>
</feature>
<evidence type="ECO:0000256" key="1">
    <source>
        <dbReference type="SAM" id="SignalP"/>
    </source>
</evidence>
<dbReference type="Pfam" id="PF03891">
    <property type="entry name" value="DUF333"/>
    <property type="match status" value="1"/>
</dbReference>
<name>A0ABU5V1F1_9GAMM</name>
<dbReference type="EMBL" id="JAYFUH010000061">
    <property type="protein sequence ID" value="MEA5666584.1"/>
    <property type="molecule type" value="Genomic_DNA"/>
</dbReference>
<gene>
    <name evidence="2" type="ORF">VA603_03420</name>
</gene>
<evidence type="ECO:0000313" key="3">
    <source>
        <dbReference type="Proteomes" id="UP001301653"/>
    </source>
</evidence>
<organism evidence="2 3">
    <name type="scientific">Stenotrophomonas capsici</name>
    <dbReference type="NCBI Taxonomy" id="3110230"/>
    <lineage>
        <taxon>Bacteria</taxon>
        <taxon>Pseudomonadati</taxon>
        <taxon>Pseudomonadota</taxon>
        <taxon>Gammaproteobacteria</taxon>
        <taxon>Lysobacterales</taxon>
        <taxon>Lysobacteraceae</taxon>
        <taxon>Stenotrophomonas</taxon>
    </lineage>
</organism>
<comment type="caution">
    <text evidence="2">The sequence shown here is derived from an EMBL/GenBank/DDBJ whole genome shotgun (WGS) entry which is preliminary data.</text>
</comment>
<dbReference type="RefSeq" id="WP_323437919.1">
    <property type="nucleotide sequence ID" value="NZ_JAYFUH010000061.1"/>
</dbReference>
<feature type="chain" id="PRO_5046354768" evidence="1">
    <location>
        <begin position="22"/>
        <end position="89"/>
    </location>
</feature>
<proteinExistence type="predicted"/>
<reference evidence="2 3" key="1">
    <citation type="submission" date="2023-12" db="EMBL/GenBank/DDBJ databases">
        <title>Stenotrophomonas guangdongensis sp. nov., isolated from wilted pepper plants (Capsicum annuum).</title>
        <authorList>
            <person name="Qiu M."/>
            <person name="Li Y."/>
            <person name="Liu Q."/>
            <person name="Zhang X."/>
            <person name="Huang Y."/>
            <person name="Guo R."/>
            <person name="Hu M."/>
            <person name="Zhou J."/>
            <person name="Zhou X."/>
        </authorList>
    </citation>
    <scope>NUCLEOTIDE SEQUENCE [LARGE SCALE GENOMIC DNA]</scope>
    <source>
        <strain evidence="2 3">MH1</strain>
    </source>
</reference>
<dbReference type="PANTHER" id="PTHR38008">
    <property type="entry name" value="HEMOLYSIN-RELATED"/>
    <property type="match status" value="1"/>
</dbReference>
<evidence type="ECO:0000313" key="2">
    <source>
        <dbReference type="EMBL" id="MEA5666584.1"/>
    </source>
</evidence>
<dbReference type="InterPro" id="IPR005590">
    <property type="entry name" value="DUF333"/>
</dbReference>
<accession>A0ABU5V1F1</accession>
<sequence>MKRGIHCIAILVIAGALSACAAGEGTRGTAEVPRVGMANPASVHCVDKGGKVEIRKDSEGGEYGICHLPDGTQVEEWELFRRDNPAGKD</sequence>
<protein>
    <submittedName>
        <fullName evidence="2">DUF333 domain-containing protein</fullName>
    </submittedName>
</protein>
<keyword evidence="1" id="KW-0732">Signal</keyword>
<keyword evidence="3" id="KW-1185">Reference proteome</keyword>